<organism evidence="1 2">
    <name type="scientific">Fusarium torulosum</name>
    <dbReference type="NCBI Taxonomy" id="33205"/>
    <lineage>
        <taxon>Eukaryota</taxon>
        <taxon>Fungi</taxon>
        <taxon>Dikarya</taxon>
        <taxon>Ascomycota</taxon>
        <taxon>Pezizomycotina</taxon>
        <taxon>Sordariomycetes</taxon>
        <taxon>Hypocreomycetidae</taxon>
        <taxon>Hypocreales</taxon>
        <taxon>Nectriaceae</taxon>
        <taxon>Fusarium</taxon>
    </lineage>
</organism>
<proteinExistence type="predicted"/>
<sequence length="133" mass="15091">MLQTKACYDKPDLIDRIRYVFQAQIRNHSTLWVIFEALYKHAGGQVVIGKWNDRITLDVEKDADAEAFYAFLGSPHGRMTAYLLLNHKEKLGVKTINKVDIFIPNIPWTVTGPSVTDLARNPKISSVLYVTSV</sequence>
<evidence type="ECO:0000313" key="2">
    <source>
        <dbReference type="Proteomes" id="UP001187734"/>
    </source>
</evidence>
<dbReference type="EMBL" id="ONZP01000111">
    <property type="protein sequence ID" value="SPJ73994.1"/>
    <property type="molecule type" value="Genomic_DNA"/>
</dbReference>
<comment type="caution">
    <text evidence="1">The sequence shown here is derived from an EMBL/GenBank/DDBJ whole genome shotgun (WGS) entry which is preliminary data.</text>
</comment>
<dbReference type="Proteomes" id="UP001187734">
    <property type="component" value="Unassembled WGS sequence"/>
</dbReference>
<gene>
    <name evidence="1" type="ORF">FTOL_03724</name>
</gene>
<evidence type="ECO:0000313" key="1">
    <source>
        <dbReference type="EMBL" id="SPJ73994.1"/>
    </source>
</evidence>
<keyword evidence="2" id="KW-1185">Reference proteome</keyword>
<reference evidence="1" key="1">
    <citation type="submission" date="2018-03" db="EMBL/GenBank/DDBJ databases">
        <authorList>
            <person name="Guldener U."/>
        </authorList>
    </citation>
    <scope>NUCLEOTIDE SEQUENCE</scope>
</reference>
<name>A0AAE8SG39_9HYPO</name>
<protein>
    <submittedName>
        <fullName evidence="1">Uncharacterized protein</fullName>
    </submittedName>
</protein>
<dbReference type="AlphaFoldDB" id="A0AAE8SG39"/>
<accession>A0AAE8SG39</accession>